<dbReference type="AlphaFoldDB" id="A0A3D8LA41"/>
<evidence type="ECO:0000313" key="2">
    <source>
        <dbReference type="Proteomes" id="UP000256708"/>
    </source>
</evidence>
<proteinExistence type="predicted"/>
<dbReference type="EMBL" id="QRGR01000017">
    <property type="protein sequence ID" value="RDV14186.1"/>
    <property type="molecule type" value="Genomic_DNA"/>
</dbReference>
<comment type="caution">
    <text evidence="1">The sequence shown here is derived from an EMBL/GenBank/DDBJ whole genome shotgun (WGS) entry which is preliminary data.</text>
</comment>
<protein>
    <submittedName>
        <fullName evidence="1">Uncharacterized protein</fullName>
    </submittedName>
</protein>
<dbReference type="RefSeq" id="WP_115566477.1">
    <property type="nucleotide sequence ID" value="NZ_QRGR01000017.1"/>
</dbReference>
<keyword evidence="2" id="KW-1185">Reference proteome</keyword>
<organism evidence="1 2">
    <name type="scientific">Pontibacter diazotrophicus</name>
    <dbReference type="NCBI Taxonomy" id="1400979"/>
    <lineage>
        <taxon>Bacteria</taxon>
        <taxon>Pseudomonadati</taxon>
        <taxon>Bacteroidota</taxon>
        <taxon>Cytophagia</taxon>
        <taxon>Cytophagales</taxon>
        <taxon>Hymenobacteraceae</taxon>
        <taxon>Pontibacter</taxon>
    </lineage>
</organism>
<accession>A0A3D8LA41</accession>
<dbReference type="Proteomes" id="UP000256708">
    <property type="component" value="Unassembled WGS sequence"/>
</dbReference>
<evidence type="ECO:0000313" key="1">
    <source>
        <dbReference type="EMBL" id="RDV14186.1"/>
    </source>
</evidence>
<gene>
    <name evidence="1" type="ORF">DXT99_15450</name>
</gene>
<reference evidence="2" key="1">
    <citation type="submission" date="2018-08" db="EMBL/GenBank/DDBJ databases">
        <authorList>
            <person name="Liu Z.-W."/>
            <person name="Du Z.-J."/>
        </authorList>
    </citation>
    <scope>NUCLEOTIDE SEQUENCE [LARGE SCALE GENOMIC DNA]</scope>
    <source>
        <strain evidence="2">H4X</strain>
    </source>
</reference>
<name>A0A3D8LA41_9BACT</name>
<sequence length="386" mass="43120">MMAIGKSESLGKARGLMDDFVRRTGLEGNKGDLAQRYLWTDAFAVQTLFGLAHALEDDAYSKYAVKLVDVVHENLGRYRPDDVRKGWISGLPEAEGWKHPTAGGLRIGKRLPERKADEPFDEQLEWERDGQYFHYITRWVNALLQVQQETGEQRYADWAAELTQAGGRFIDKSGSRLRMYWKMSIDLSRPLVPSMGAHDPLEGLICAESALETAPHKAPELKPLISDFEEICSGQDWSTADALGIGGLLLNTLRASELSTTKNTMPEAIRPEKLWADSFNGLKVYARMHKAEGPASQRLAFRECGLSLGLRALSGLKEQLAALGLNLEELEKFIPLAESIEGFWSKPENQRAATWTEHLDINAVTLAASMVANHYPFAFCAIQKTR</sequence>
<dbReference type="OrthoDB" id="1416286at2"/>